<evidence type="ECO:0000259" key="1">
    <source>
        <dbReference type="PROSITE" id="PS50089"/>
    </source>
</evidence>
<dbReference type="Proteomes" id="UP000050535">
    <property type="component" value="Unassembled WGS sequence"/>
</dbReference>
<dbReference type="EMBL" id="LGUC01000001">
    <property type="protein sequence ID" value="KPN29356.1"/>
    <property type="molecule type" value="Genomic_DNA"/>
</dbReference>
<sequence>MGLFSSDTYPCTVCGSEVTKSDGGRCPRCDAAFHAECLKNIGNVKKESKLIRSDKIKAKCPNCGNVGKW</sequence>
<gene>
    <name evidence="2" type="ORF">SY89_00069</name>
</gene>
<keyword evidence="3" id="KW-1185">Reference proteome</keyword>
<accession>A0A0P7FRZ3</accession>
<protein>
    <recommendedName>
        <fullName evidence="1">RING-type domain-containing protein</fullName>
    </recommendedName>
</protein>
<proteinExistence type="predicted"/>
<dbReference type="InterPro" id="IPR013083">
    <property type="entry name" value="Znf_RING/FYVE/PHD"/>
</dbReference>
<dbReference type="InterPro" id="IPR001841">
    <property type="entry name" value="Znf_RING"/>
</dbReference>
<evidence type="ECO:0000313" key="3">
    <source>
        <dbReference type="Proteomes" id="UP000050535"/>
    </source>
</evidence>
<organism evidence="2 3">
    <name type="scientific">Halolamina pelagica</name>
    <dbReference type="NCBI Taxonomy" id="699431"/>
    <lineage>
        <taxon>Archaea</taxon>
        <taxon>Methanobacteriati</taxon>
        <taxon>Methanobacteriota</taxon>
        <taxon>Stenosarchaea group</taxon>
        <taxon>Halobacteria</taxon>
        <taxon>Halobacteriales</taxon>
        <taxon>Haloferacaceae</taxon>
    </lineage>
</organism>
<feature type="domain" description="RING-type" evidence="1">
    <location>
        <begin position="11"/>
        <end position="63"/>
    </location>
</feature>
<reference evidence="3" key="1">
    <citation type="submission" date="2013-11" db="EMBL/GenBank/DDBJ databases">
        <authorList>
            <person name="Hoang H.T."/>
            <person name="Killian M.L."/>
            <person name="Madson D.M."/>
            <person name="Arruda P.H.E."/>
            <person name="Sun D."/>
            <person name="Schwartz K.J."/>
            <person name="Yoon K."/>
        </authorList>
    </citation>
    <scope>NUCLEOTIDE SEQUENCE [LARGE SCALE GENOMIC DNA]</scope>
    <source>
        <strain evidence="3">CDK2</strain>
    </source>
</reference>
<dbReference type="Gene3D" id="3.30.40.10">
    <property type="entry name" value="Zinc/RING finger domain, C3HC4 (zinc finger)"/>
    <property type="match status" value="1"/>
</dbReference>
<dbReference type="PROSITE" id="PS50089">
    <property type="entry name" value="ZF_RING_2"/>
    <property type="match status" value="1"/>
</dbReference>
<comment type="caution">
    <text evidence="2">The sequence shown here is derived from an EMBL/GenBank/DDBJ whole genome shotgun (WGS) entry which is preliminary data.</text>
</comment>
<name>A0A0P7FRZ3_9EURY</name>
<dbReference type="SUPFAM" id="SSF57850">
    <property type="entry name" value="RING/U-box"/>
    <property type="match status" value="1"/>
</dbReference>
<evidence type="ECO:0000313" key="2">
    <source>
        <dbReference type="EMBL" id="KPN29356.1"/>
    </source>
</evidence>
<dbReference type="AlphaFoldDB" id="A0A0P7FRZ3"/>